<proteinExistence type="inferred from homology"/>
<keyword evidence="2" id="KW-0732">Signal</keyword>
<dbReference type="CDD" id="cd01837">
    <property type="entry name" value="SGNH_plant_lipase_like"/>
    <property type="match status" value="1"/>
</dbReference>
<feature type="transmembrane region" description="Helical" evidence="3">
    <location>
        <begin position="12"/>
        <end position="32"/>
    </location>
</feature>
<evidence type="ECO:0000313" key="4">
    <source>
        <dbReference type="EMBL" id="KAF7843659.1"/>
    </source>
</evidence>
<dbReference type="InterPro" id="IPR035669">
    <property type="entry name" value="SGNH_plant_lipase-like"/>
</dbReference>
<dbReference type="SUPFAM" id="SSF52266">
    <property type="entry name" value="SGNH hydrolase"/>
    <property type="match status" value="1"/>
</dbReference>
<evidence type="ECO:0000256" key="1">
    <source>
        <dbReference type="ARBA" id="ARBA00008668"/>
    </source>
</evidence>
<dbReference type="PANTHER" id="PTHR45966">
    <property type="entry name" value="GDSL-LIKE LIPASE/ACYLHYDROLASE"/>
    <property type="match status" value="1"/>
</dbReference>
<dbReference type="EMBL" id="JAAIUW010000001">
    <property type="protein sequence ID" value="KAF7843659.1"/>
    <property type="molecule type" value="Genomic_DNA"/>
</dbReference>
<gene>
    <name evidence="4" type="ORF">G2W53_000564</name>
</gene>
<evidence type="ECO:0000256" key="3">
    <source>
        <dbReference type="SAM" id="Phobius"/>
    </source>
</evidence>
<keyword evidence="3" id="KW-0472">Membrane</keyword>
<dbReference type="InterPro" id="IPR001087">
    <property type="entry name" value="GDSL"/>
</dbReference>
<comment type="caution">
    <text evidence="4">The sequence shown here is derived from an EMBL/GenBank/DDBJ whole genome shotgun (WGS) entry which is preliminary data.</text>
</comment>
<sequence length="381" mass="42801">MEAESRRIPHQGYVALVLCFGLFVSTFCYIVKPCLLSRSNHSSSSSPPALFVFGSSIFDIGNNNYINTTSLNRANFWPYGETFFRYPTGRFSDGRLIPDFIGEYARLPVALPYHNPGYQSYIHGANFASAGAGALVETHKGYVIDLKSQLSDFIDVKKSLRQRIGDYETAKLVSEAVYLMNIGTNDYAVFVGKSTKYSPERVQEIVNMVTANITEVIKEIHKNGGRKFGFLGLWNLGCSPGNRQTSNESSGSCLEALSLATKWHNIQLSMILQKLEKELKGFKYAHTNSYDLINDMSDNPSKYGFKEGKVACCGSGPFRGHNSCGGKRGDQYYELCENPNEFVFFDGIHLCEKAYKFLANQMWVGDRGITWPYNLRELFED</sequence>
<keyword evidence="5" id="KW-1185">Reference proteome</keyword>
<comment type="similarity">
    <text evidence="1">Belongs to the 'GDSL' lipolytic enzyme family.</text>
</comment>
<name>A0A835CIL2_9FABA</name>
<evidence type="ECO:0000313" key="5">
    <source>
        <dbReference type="Proteomes" id="UP000634136"/>
    </source>
</evidence>
<dbReference type="PANTHER" id="PTHR45966:SF1">
    <property type="entry name" value="GDSL ESTERASE_LIPASE 1-RELATED"/>
    <property type="match status" value="1"/>
</dbReference>
<keyword evidence="3" id="KW-0812">Transmembrane</keyword>
<dbReference type="Pfam" id="PF00657">
    <property type="entry name" value="Lipase_GDSL"/>
    <property type="match status" value="1"/>
</dbReference>
<organism evidence="4 5">
    <name type="scientific">Senna tora</name>
    <dbReference type="NCBI Taxonomy" id="362788"/>
    <lineage>
        <taxon>Eukaryota</taxon>
        <taxon>Viridiplantae</taxon>
        <taxon>Streptophyta</taxon>
        <taxon>Embryophyta</taxon>
        <taxon>Tracheophyta</taxon>
        <taxon>Spermatophyta</taxon>
        <taxon>Magnoliopsida</taxon>
        <taxon>eudicotyledons</taxon>
        <taxon>Gunneridae</taxon>
        <taxon>Pentapetalae</taxon>
        <taxon>rosids</taxon>
        <taxon>fabids</taxon>
        <taxon>Fabales</taxon>
        <taxon>Fabaceae</taxon>
        <taxon>Caesalpinioideae</taxon>
        <taxon>Cassia clade</taxon>
        <taxon>Senna</taxon>
    </lineage>
</organism>
<dbReference type="InterPro" id="IPR036514">
    <property type="entry name" value="SGNH_hydro_sf"/>
</dbReference>
<evidence type="ECO:0000256" key="2">
    <source>
        <dbReference type="ARBA" id="ARBA00022729"/>
    </source>
</evidence>
<protein>
    <submittedName>
        <fullName evidence="4">GDSL esterase/lipase 5</fullName>
    </submittedName>
</protein>
<keyword evidence="3" id="KW-1133">Transmembrane helix</keyword>
<dbReference type="InterPro" id="IPR044552">
    <property type="entry name" value="GLIP1-5/GLL25"/>
</dbReference>
<reference evidence="4" key="1">
    <citation type="submission" date="2020-09" db="EMBL/GenBank/DDBJ databases">
        <title>Genome-Enabled Discovery of Anthraquinone Biosynthesis in Senna tora.</title>
        <authorList>
            <person name="Kang S.-H."/>
            <person name="Pandey R.P."/>
            <person name="Lee C.-M."/>
            <person name="Sim J.-S."/>
            <person name="Jeong J.-T."/>
            <person name="Choi B.-S."/>
            <person name="Jung M."/>
            <person name="Ginzburg D."/>
            <person name="Zhao K."/>
            <person name="Won S.Y."/>
            <person name="Oh T.-J."/>
            <person name="Yu Y."/>
            <person name="Kim N.-H."/>
            <person name="Lee O.R."/>
            <person name="Lee T.-H."/>
            <person name="Bashyal P."/>
            <person name="Kim T.-S."/>
            <person name="Lee W.-H."/>
            <person name="Kawkins C."/>
            <person name="Kim C.-K."/>
            <person name="Kim J.S."/>
            <person name="Ahn B.O."/>
            <person name="Rhee S.Y."/>
            <person name="Sohng J.K."/>
        </authorList>
    </citation>
    <scope>NUCLEOTIDE SEQUENCE</scope>
    <source>
        <tissue evidence="4">Leaf</tissue>
    </source>
</reference>
<dbReference type="GO" id="GO:0016298">
    <property type="term" value="F:lipase activity"/>
    <property type="evidence" value="ECO:0007669"/>
    <property type="project" value="TreeGrafter"/>
</dbReference>
<dbReference type="Proteomes" id="UP000634136">
    <property type="component" value="Unassembled WGS sequence"/>
</dbReference>
<dbReference type="Gene3D" id="3.40.50.1110">
    <property type="entry name" value="SGNH hydrolase"/>
    <property type="match status" value="1"/>
</dbReference>
<dbReference type="OrthoDB" id="1600564at2759"/>
<dbReference type="AlphaFoldDB" id="A0A835CIL2"/>
<accession>A0A835CIL2</accession>